<organism evidence="1 2">
    <name type="scientific">Paenibacillus sacheonensis</name>
    <dbReference type="NCBI Taxonomy" id="742054"/>
    <lineage>
        <taxon>Bacteria</taxon>
        <taxon>Bacillati</taxon>
        <taxon>Bacillota</taxon>
        <taxon>Bacilli</taxon>
        <taxon>Bacillales</taxon>
        <taxon>Paenibacillaceae</taxon>
        <taxon>Paenibacillus</taxon>
    </lineage>
</organism>
<accession>A0A7X5C2K4</accession>
<dbReference type="RefSeq" id="WP_161701272.1">
    <property type="nucleotide sequence ID" value="NZ_JAAAMU010000011.1"/>
</dbReference>
<sequence>MRRRGSMSVKSKWTKTKWLRADRALRRFIPETKRFTRSSLKKMTVRYKTVYFKPTDGTGGSGIARILRVSSRKYSVKKDTRTFRVSSFGSLYGRLTRIARGRGYLLQKGIKLQTSGGRPFDVRMTMQRAGSGKWAHSALFVKLGLRNKVVTNFHQGGKLAFIEPTLRRSGYGAARVSGYKRQIRKLGRQTARCFDRHSVRFNELGLDVALDRQGRLWILEVNTRPNLSALKHLPDKSMYRTAMRYSKRYGRTK</sequence>
<reference evidence="1 2" key="1">
    <citation type="submission" date="2020-01" db="EMBL/GenBank/DDBJ databases">
        <title>Paenibacillus soybeanensis sp. nov. isolated from the nodules of soybean (Glycine max(L.) Merr).</title>
        <authorList>
            <person name="Wang H."/>
        </authorList>
    </citation>
    <scope>NUCLEOTIDE SEQUENCE [LARGE SCALE GENOMIC DNA]</scope>
    <source>
        <strain evidence="1 2">DSM 23054</strain>
    </source>
</reference>
<name>A0A7X5C2K4_9BACL</name>
<dbReference type="Gene3D" id="3.30.470.20">
    <property type="entry name" value="ATP-grasp fold, B domain"/>
    <property type="match status" value="1"/>
</dbReference>
<dbReference type="Pfam" id="PF14398">
    <property type="entry name" value="ATPgrasp_YheCD"/>
    <property type="match status" value="1"/>
</dbReference>
<dbReference type="AlphaFoldDB" id="A0A7X5C2K4"/>
<keyword evidence="2" id="KW-1185">Reference proteome</keyword>
<proteinExistence type="predicted"/>
<dbReference type="InterPro" id="IPR026838">
    <property type="entry name" value="YheC/D"/>
</dbReference>
<gene>
    <name evidence="1" type="ORF">GT003_20440</name>
</gene>
<dbReference type="Proteomes" id="UP000558113">
    <property type="component" value="Unassembled WGS sequence"/>
</dbReference>
<dbReference type="SUPFAM" id="SSF56059">
    <property type="entry name" value="Glutathione synthetase ATP-binding domain-like"/>
    <property type="match status" value="1"/>
</dbReference>
<evidence type="ECO:0000313" key="1">
    <source>
        <dbReference type="EMBL" id="NBC71370.1"/>
    </source>
</evidence>
<comment type="caution">
    <text evidence="1">The sequence shown here is derived from an EMBL/GenBank/DDBJ whole genome shotgun (WGS) entry which is preliminary data.</text>
</comment>
<dbReference type="OrthoDB" id="7869153at2"/>
<evidence type="ECO:0000313" key="2">
    <source>
        <dbReference type="Proteomes" id="UP000558113"/>
    </source>
</evidence>
<dbReference type="EMBL" id="JAAAMU010000011">
    <property type="protein sequence ID" value="NBC71370.1"/>
    <property type="molecule type" value="Genomic_DNA"/>
</dbReference>
<protein>
    <submittedName>
        <fullName evidence="1">YheC/YheD family protein</fullName>
    </submittedName>
</protein>